<dbReference type="STRING" id="34027.SAMN05421829_1257"/>
<feature type="signal peptide" evidence="4">
    <location>
        <begin position="1"/>
        <end position="28"/>
    </location>
</feature>
<dbReference type="AlphaFoldDB" id="A0A1N7CJS7"/>
<accession>A0A1N7CJS7</accession>
<evidence type="ECO:0000313" key="7">
    <source>
        <dbReference type="Proteomes" id="UP000186819"/>
    </source>
</evidence>
<proteinExistence type="inferred from homology"/>
<dbReference type="Proteomes" id="UP000186819">
    <property type="component" value="Unassembled WGS sequence"/>
</dbReference>
<dbReference type="PANTHER" id="PTHR30024:SF47">
    <property type="entry name" value="TAURINE-BINDING PERIPLASMIC PROTEIN"/>
    <property type="match status" value="1"/>
</dbReference>
<evidence type="ECO:0000259" key="5">
    <source>
        <dbReference type="SMART" id="SM00062"/>
    </source>
</evidence>
<reference evidence="7" key="1">
    <citation type="submission" date="2017-01" db="EMBL/GenBank/DDBJ databases">
        <authorList>
            <person name="Varghese N."/>
            <person name="Submissions S."/>
        </authorList>
    </citation>
    <scope>NUCLEOTIDE SEQUENCE [LARGE SCALE GENOMIC DNA]</scope>
    <source>
        <strain evidence="7">ATCC 51758</strain>
    </source>
</reference>
<feature type="chain" id="PRO_5012930029" evidence="4">
    <location>
        <begin position="29"/>
        <end position="342"/>
    </location>
</feature>
<dbReference type="OrthoDB" id="286202at2"/>
<name>A0A1N7CJS7_9RHOO</name>
<dbReference type="Pfam" id="PF09084">
    <property type="entry name" value="NMT1"/>
    <property type="match status" value="1"/>
</dbReference>
<dbReference type="EMBL" id="FTMD01000025">
    <property type="protein sequence ID" value="SIR63737.1"/>
    <property type="molecule type" value="Genomic_DNA"/>
</dbReference>
<comment type="similarity">
    <text evidence="2">Belongs to the bacterial solute-binding protein SsuA/TauA family.</text>
</comment>
<protein>
    <submittedName>
        <fullName evidence="6">Taurine transport system substrate-binding protein</fullName>
    </submittedName>
</protein>
<dbReference type="GO" id="GO:0042918">
    <property type="term" value="P:alkanesulfonate transmembrane transport"/>
    <property type="evidence" value="ECO:0007669"/>
    <property type="project" value="TreeGrafter"/>
</dbReference>
<evidence type="ECO:0000256" key="4">
    <source>
        <dbReference type="SAM" id="SignalP"/>
    </source>
</evidence>
<dbReference type="CDD" id="cd13560">
    <property type="entry name" value="PBP2_taurine"/>
    <property type="match status" value="1"/>
</dbReference>
<evidence type="ECO:0000313" key="6">
    <source>
        <dbReference type="EMBL" id="SIR63737.1"/>
    </source>
</evidence>
<keyword evidence="7" id="KW-1185">Reference proteome</keyword>
<dbReference type="SUPFAM" id="SSF53850">
    <property type="entry name" value="Periplasmic binding protein-like II"/>
    <property type="match status" value="1"/>
</dbReference>
<evidence type="ECO:0000256" key="1">
    <source>
        <dbReference type="ARBA" id="ARBA00004418"/>
    </source>
</evidence>
<dbReference type="InterPro" id="IPR001638">
    <property type="entry name" value="Solute-binding_3/MltF_N"/>
</dbReference>
<organism evidence="6 7">
    <name type="scientific">Aromatoleum tolulyticum</name>
    <dbReference type="NCBI Taxonomy" id="34027"/>
    <lineage>
        <taxon>Bacteria</taxon>
        <taxon>Pseudomonadati</taxon>
        <taxon>Pseudomonadota</taxon>
        <taxon>Betaproteobacteria</taxon>
        <taxon>Rhodocyclales</taxon>
        <taxon>Rhodocyclaceae</taxon>
        <taxon>Aromatoleum</taxon>
    </lineage>
</organism>
<keyword evidence="3 4" id="KW-0732">Signal</keyword>
<dbReference type="RefSeq" id="WP_076604419.1">
    <property type="nucleotide sequence ID" value="NZ_FTMD01000025.1"/>
</dbReference>
<dbReference type="PANTHER" id="PTHR30024">
    <property type="entry name" value="ALIPHATIC SULFONATES-BINDING PROTEIN-RELATED"/>
    <property type="match status" value="1"/>
</dbReference>
<feature type="domain" description="Solute-binding protein family 3/N-terminal" evidence="5">
    <location>
        <begin position="32"/>
        <end position="270"/>
    </location>
</feature>
<sequence>MNSIKRIVGRIVGSVLAGTTIVAGSAFAEQKEVTVAYQQIVGPLLVAIAEGSVEKATGYKVKWRQFDSGAKVATAMTSGDVQIGVIGSSPMTAAVSRDVDIQLFWILDDINEAEALVVRDGSGIDKPQDLKGKKLGTPFVSTTHFHTMYALEQWGLKPSEVQVLNMQPNQIAAAWERGDIDAAYVWDPALSRIKQSGKVMITSGELSKKGKATFDGMAVNRSWAEANPEFMVRFVKAIADADASYRNNPQAWTADSPQVKSIVKAIGGNANDAAAALRLYRYPSLEEQASSAWLAGGQQGGVARALKATAEFLKDQKRIDVLAPDYGKYVTPKYAEAALKLN</sequence>
<evidence type="ECO:0000256" key="2">
    <source>
        <dbReference type="ARBA" id="ARBA00010742"/>
    </source>
</evidence>
<dbReference type="Gene3D" id="3.40.190.10">
    <property type="entry name" value="Periplasmic binding protein-like II"/>
    <property type="match status" value="2"/>
</dbReference>
<dbReference type="SMART" id="SM00062">
    <property type="entry name" value="PBPb"/>
    <property type="match status" value="1"/>
</dbReference>
<evidence type="ECO:0000256" key="3">
    <source>
        <dbReference type="ARBA" id="ARBA00022729"/>
    </source>
</evidence>
<gene>
    <name evidence="6" type="ORF">SAMN05421829_1257</name>
</gene>
<comment type="subcellular location">
    <subcellularLocation>
        <location evidence="1">Periplasm</location>
    </subcellularLocation>
</comment>
<dbReference type="InterPro" id="IPR015168">
    <property type="entry name" value="SsuA/THI5"/>
</dbReference>
<dbReference type="NCBIfam" id="TIGR01729">
    <property type="entry name" value="taurine_ABC_bnd"/>
    <property type="match status" value="1"/>
</dbReference>
<dbReference type="InterPro" id="IPR010068">
    <property type="entry name" value="Peri-bd_TauA"/>
</dbReference>
<dbReference type="GO" id="GO:0042597">
    <property type="term" value="C:periplasmic space"/>
    <property type="evidence" value="ECO:0007669"/>
    <property type="project" value="UniProtKB-SubCell"/>
</dbReference>